<evidence type="ECO:0000256" key="2">
    <source>
        <dbReference type="ARBA" id="ARBA00023015"/>
    </source>
</evidence>
<protein>
    <recommendedName>
        <fullName evidence="7">BZIP domain-containing protein</fullName>
    </recommendedName>
</protein>
<keyword evidence="2" id="KW-0805">Transcription regulation</keyword>
<feature type="domain" description="BZIP" evidence="7">
    <location>
        <begin position="17"/>
        <end position="80"/>
    </location>
</feature>
<dbReference type="PANTHER" id="PTHR45764:SF31">
    <property type="entry name" value="BASIC LEUCINE ZIPPER 1"/>
    <property type="match status" value="1"/>
</dbReference>
<evidence type="ECO:0000313" key="9">
    <source>
        <dbReference type="Proteomes" id="UP000834106"/>
    </source>
</evidence>
<dbReference type="GO" id="GO:0000976">
    <property type="term" value="F:transcription cis-regulatory region binding"/>
    <property type="evidence" value="ECO:0007669"/>
    <property type="project" value="TreeGrafter"/>
</dbReference>
<dbReference type="CDD" id="cd14702">
    <property type="entry name" value="bZIP_plant_GBF1"/>
    <property type="match status" value="1"/>
</dbReference>
<dbReference type="EMBL" id="OU503050">
    <property type="protein sequence ID" value="CAI9776776.1"/>
    <property type="molecule type" value="Genomic_DNA"/>
</dbReference>
<keyword evidence="9" id="KW-1185">Reference proteome</keyword>
<keyword evidence="5" id="KW-0539">Nucleus</keyword>
<keyword evidence="4" id="KW-0804">Transcription</keyword>
<evidence type="ECO:0000259" key="7">
    <source>
        <dbReference type="PROSITE" id="PS50217"/>
    </source>
</evidence>
<dbReference type="GO" id="GO:0005634">
    <property type="term" value="C:nucleus"/>
    <property type="evidence" value="ECO:0007669"/>
    <property type="project" value="UniProtKB-SubCell"/>
</dbReference>
<dbReference type="SMART" id="SM00338">
    <property type="entry name" value="BRLZ"/>
    <property type="match status" value="1"/>
</dbReference>
<dbReference type="InterPro" id="IPR046347">
    <property type="entry name" value="bZIP_sf"/>
</dbReference>
<keyword evidence="3" id="KW-0238">DNA-binding</keyword>
<dbReference type="PROSITE" id="PS50217">
    <property type="entry name" value="BZIP"/>
    <property type="match status" value="1"/>
</dbReference>
<proteinExistence type="predicted"/>
<dbReference type="InterPro" id="IPR004827">
    <property type="entry name" value="bZIP"/>
</dbReference>
<accession>A0AAD1ZVV9</accession>
<evidence type="ECO:0000256" key="4">
    <source>
        <dbReference type="ARBA" id="ARBA00023163"/>
    </source>
</evidence>
<gene>
    <name evidence="8" type="ORF">FPE_LOCUS24206</name>
</gene>
<dbReference type="InterPro" id="IPR045314">
    <property type="entry name" value="bZIP_plant_GBF1"/>
</dbReference>
<evidence type="ECO:0000256" key="6">
    <source>
        <dbReference type="SAM" id="MobiDB-lite"/>
    </source>
</evidence>
<dbReference type="AlphaFoldDB" id="A0AAD1ZVV9"/>
<feature type="region of interest" description="Disordered" evidence="6">
    <location>
        <begin position="1"/>
        <end position="41"/>
    </location>
</feature>
<dbReference type="Pfam" id="PF00170">
    <property type="entry name" value="bZIP_1"/>
    <property type="match status" value="1"/>
</dbReference>
<feature type="compositionally biased region" description="Basic and acidic residues" evidence="6">
    <location>
        <begin position="29"/>
        <end position="41"/>
    </location>
</feature>
<dbReference type="GO" id="GO:0046982">
    <property type="term" value="F:protein heterodimerization activity"/>
    <property type="evidence" value="ECO:0007669"/>
    <property type="project" value="UniProtKB-ARBA"/>
</dbReference>
<reference evidence="8" key="1">
    <citation type="submission" date="2023-05" db="EMBL/GenBank/DDBJ databases">
        <authorList>
            <person name="Huff M."/>
        </authorList>
    </citation>
    <scope>NUCLEOTIDE SEQUENCE</scope>
</reference>
<organism evidence="8 9">
    <name type="scientific">Fraxinus pennsylvanica</name>
    <dbReference type="NCBI Taxonomy" id="56036"/>
    <lineage>
        <taxon>Eukaryota</taxon>
        <taxon>Viridiplantae</taxon>
        <taxon>Streptophyta</taxon>
        <taxon>Embryophyta</taxon>
        <taxon>Tracheophyta</taxon>
        <taxon>Spermatophyta</taxon>
        <taxon>Magnoliopsida</taxon>
        <taxon>eudicotyledons</taxon>
        <taxon>Gunneridae</taxon>
        <taxon>Pentapetalae</taxon>
        <taxon>asterids</taxon>
        <taxon>lamiids</taxon>
        <taxon>Lamiales</taxon>
        <taxon>Oleaceae</taxon>
        <taxon>Oleeae</taxon>
        <taxon>Fraxinus</taxon>
    </lineage>
</organism>
<dbReference type="PROSITE" id="PS00036">
    <property type="entry name" value="BZIP_BASIC"/>
    <property type="match status" value="1"/>
</dbReference>
<evidence type="ECO:0000256" key="3">
    <source>
        <dbReference type="ARBA" id="ARBA00023125"/>
    </source>
</evidence>
<dbReference type="PANTHER" id="PTHR45764">
    <property type="entry name" value="BZIP TRANSCRIPTION FACTOR 44"/>
    <property type="match status" value="1"/>
</dbReference>
<dbReference type="SUPFAM" id="SSF57959">
    <property type="entry name" value="Leucine zipper domain"/>
    <property type="match status" value="1"/>
</dbReference>
<evidence type="ECO:0000256" key="1">
    <source>
        <dbReference type="ARBA" id="ARBA00004123"/>
    </source>
</evidence>
<feature type="compositionally biased region" description="Polar residues" evidence="6">
    <location>
        <begin position="1"/>
        <end position="13"/>
    </location>
</feature>
<comment type="subcellular location">
    <subcellularLocation>
        <location evidence="1">Nucleus</location>
    </subcellularLocation>
</comment>
<evidence type="ECO:0000256" key="5">
    <source>
        <dbReference type="ARBA" id="ARBA00023242"/>
    </source>
</evidence>
<dbReference type="Proteomes" id="UP000834106">
    <property type="component" value="Chromosome 15"/>
</dbReference>
<name>A0AAD1ZVV9_9LAMI</name>
<evidence type="ECO:0000313" key="8">
    <source>
        <dbReference type="EMBL" id="CAI9776776.1"/>
    </source>
</evidence>
<dbReference type="GO" id="GO:0003700">
    <property type="term" value="F:DNA-binding transcription factor activity"/>
    <property type="evidence" value="ECO:0007669"/>
    <property type="project" value="InterPro"/>
</dbReference>
<sequence>MSPRNKFSNSSSEDMIDEKKRKRMISNRESAKRSRMKREQHVKDLNDQIMYFMNKHSEMIHKINEITPLYESTESENRILRLQREDLRKRLESLDIVSRYMREANESSMGILQDPLFKPRKPHFQSQPTMTSAGIFQI</sequence>
<dbReference type="Gene3D" id="1.20.5.170">
    <property type="match status" value="1"/>
</dbReference>
<dbReference type="GO" id="GO:0045893">
    <property type="term" value="P:positive regulation of DNA-templated transcription"/>
    <property type="evidence" value="ECO:0007669"/>
    <property type="project" value="TreeGrafter"/>
</dbReference>
<dbReference type="FunFam" id="1.20.5.170:FF:000020">
    <property type="entry name" value="BZIP transcription factor"/>
    <property type="match status" value="1"/>
</dbReference>